<evidence type="ECO:0000256" key="1">
    <source>
        <dbReference type="SAM" id="MobiDB-lite"/>
    </source>
</evidence>
<name>A0A914UUV4_9BILA</name>
<accession>A0A914UUV4</accession>
<reference evidence="3" key="1">
    <citation type="submission" date="2022-11" db="UniProtKB">
        <authorList>
            <consortium name="WormBaseParasite"/>
        </authorList>
    </citation>
    <scope>IDENTIFICATION</scope>
</reference>
<keyword evidence="2" id="KW-1185">Reference proteome</keyword>
<sequence length="97" mass="10368">MPERERSQRVDTFAQSAATTGRTSPLLSLSAAGPGRRAPTTQLSPPIITFIAPCLYYKHSTSSSALSSLFTFSSATINTNVEQSSCLGETTPSDVRR</sequence>
<dbReference type="AlphaFoldDB" id="A0A914UUV4"/>
<feature type="compositionally biased region" description="Polar residues" evidence="1">
    <location>
        <begin position="13"/>
        <end position="27"/>
    </location>
</feature>
<organism evidence="2 3">
    <name type="scientific">Plectus sambesii</name>
    <dbReference type="NCBI Taxonomy" id="2011161"/>
    <lineage>
        <taxon>Eukaryota</taxon>
        <taxon>Metazoa</taxon>
        <taxon>Ecdysozoa</taxon>
        <taxon>Nematoda</taxon>
        <taxon>Chromadorea</taxon>
        <taxon>Plectida</taxon>
        <taxon>Plectina</taxon>
        <taxon>Plectoidea</taxon>
        <taxon>Plectidae</taxon>
        <taxon>Plectus</taxon>
    </lineage>
</organism>
<evidence type="ECO:0000313" key="2">
    <source>
        <dbReference type="Proteomes" id="UP000887566"/>
    </source>
</evidence>
<protein>
    <submittedName>
        <fullName evidence="3">Uncharacterized protein</fullName>
    </submittedName>
</protein>
<dbReference type="WBParaSite" id="PSAMB.scaffold1257size33736.g12189.t1">
    <property type="protein sequence ID" value="PSAMB.scaffold1257size33736.g12189.t1"/>
    <property type="gene ID" value="PSAMB.scaffold1257size33736.g12189"/>
</dbReference>
<evidence type="ECO:0000313" key="3">
    <source>
        <dbReference type="WBParaSite" id="PSAMB.scaffold1257size33736.g12189.t1"/>
    </source>
</evidence>
<dbReference type="Proteomes" id="UP000887566">
    <property type="component" value="Unplaced"/>
</dbReference>
<feature type="region of interest" description="Disordered" evidence="1">
    <location>
        <begin position="1"/>
        <end position="42"/>
    </location>
</feature>
<proteinExistence type="predicted"/>